<dbReference type="Pfam" id="PF08240">
    <property type="entry name" value="ADH_N"/>
    <property type="match status" value="1"/>
</dbReference>
<feature type="domain" description="Alcohol dehydrogenase-like N-terminal" evidence="7">
    <location>
        <begin position="29"/>
        <end position="145"/>
    </location>
</feature>
<proteinExistence type="inferred from homology"/>
<evidence type="ECO:0000256" key="4">
    <source>
        <dbReference type="ARBA" id="ARBA00022833"/>
    </source>
</evidence>
<dbReference type="GO" id="GO:0046872">
    <property type="term" value="F:metal ion binding"/>
    <property type="evidence" value="ECO:0007669"/>
    <property type="project" value="UniProtKB-KW"/>
</dbReference>
<gene>
    <name evidence="8" type="ORF">FisN_17Lh242</name>
</gene>
<evidence type="ECO:0000313" key="8">
    <source>
        <dbReference type="EMBL" id="GAX27376.1"/>
    </source>
</evidence>
<evidence type="ECO:0000256" key="2">
    <source>
        <dbReference type="ARBA" id="ARBA00008072"/>
    </source>
</evidence>
<feature type="domain" description="Alcohol dehydrogenase-like C-terminal" evidence="6">
    <location>
        <begin position="212"/>
        <end position="312"/>
    </location>
</feature>
<evidence type="ECO:0000313" key="9">
    <source>
        <dbReference type="Proteomes" id="UP000198406"/>
    </source>
</evidence>
<accession>A0A1Z5KM79</accession>
<dbReference type="EMBL" id="BDSP01000256">
    <property type="protein sequence ID" value="GAX27376.1"/>
    <property type="molecule type" value="Genomic_DNA"/>
</dbReference>
<evidence type="ECO:0000256" key="3">
    <source>
        <dbReference type="ARBA" id="ARBA00022723"/>
    </source>
</evidence>
<reference evidence="8 9" key="1">
    <citation type="journal article" date="2015" name="Plant Cell">
        <title>Oil accumulation by the oleaginous diatom Fistulifera solaris as revealed by the genome and transcriptome.</title>
        <authorList>
            <person name="Tanaka T."/>
            <person name="Maeda Y."/>
            <person name="Veluchamy A."/>
            <person name="Tanaka M."/>
            <person name="Abida H."/>
            <person name="Marechal E."/>
            <person name="Bowler C."/>
            <person name="Muto M."/>
            <person name="Sunaga Y."/>
            <person name="Tanaka M."/>
            <person name="Yoshino T."/>
            <person name="Taniguchi T."/>
            <person name="Fukuda Y."/>
            <person name="Nemoto M."/>
            <person name="Matsumoto M."/>
            <person name="Wong P.S."/>
            <person name="Aburatani S."/>
            <person name="Fujibuchi W."/>
        </authorList>
    </citation>
    <scope>NUCLEOTIDE SEQUENCE [LARGE SCALE GENOMIC DNA]</scope>
    <source>
        <strain evidence="8 9">JPCC DA0580</strain>
    </source>
</reference>
<dbReference type="OrthoDB" id="3941538at2759"/>
<dbReference type="SUPFAM" id="SSF50129">
    <property type="entry name" value="GroES-like"/>
    <property type="match status" value="1"/>
</dbReference>
<comment type="caution">
    <text evidence="8">The sequence shown here is derived from an EMBL/GenBank/DDBJ whole genome shotgun (WGS) entry which is preliminary data.</text>
</comment>
<evidence type="ECO:0000256" key="1">
    <source>
        <dbReference type="ARBA" id="ARBA00001947"/>
    </source>
</evidence>
<evidence type="ECO:0000256" key="5">
    <source>
        <dbReference type="ARBA" id="ARBA00023002"/>
    </source>
</evidence>
<comment type="similarity">
    <text evidence="2">Belongs to the zinc-containing alcohol dehydrogenase family.</text>
</comment>
<dbReference type="InterPro" id="IPR013149">
    <property type="entry name" value="ADH-like_C"/>
</dbReference>
<dbReference type="AlphaFoldDB" id="A0A1Z5KM79"/>
<dbReference type="InterPro" id="IPR013154">
    <property type="entry name" value="ADH-like_N"/>
</dbReference>
<evidence type="ECO:0008006" key="10">
    <source>
        <dbReference type="Google" id="ProtNLM"/>
    </source>
</evidence>
<dbReference type="Proteomes" id="UP000198406">
    <property type="component" value="Unassembled WGS sequence"/>
</dbReference>
<dbReference type="CDD" id="cd08242">
    <property type="entry name" value="MDR_like"/>
    <property type="match status" value="1"/>
</dbReference>
<dbReference type="SUPFAM" id="SSF51735">
    <property type="entry name" value="NAD(P)-binding Rossmann-fold domains"/>
    <property type="match status" value="1"/>
</dbReference>
<dbReference type="PANTHER" id="PTHR43350:SF2">
    <property type="entry name" value="GROES-LIKE ZINC-BINDING ALCOHOL DEHYDROGENASE FAMILY PROTEIN"/>
    <property type="match status" value="1"/>
</dbReference>
<evidence type="ECO:0000259" key="7">
    <source>
        <dbReference type="Pfam" id="PF08240"/>
    </source>
</evidence>
<protein>
    <recommendedName>
        <fullName evidence="10">Alcohol dehydrogenase</fullName>
    </recommendedName>
</protein>
<name>A0A1Z5KM79_FISSO</name>
<dbReference type="Pfam" id="PF00107">
    <property type="entry name" value="ADH_zinc_N"/>
    <property type="match status" value="1"/>
</dbReference>
<sequence length="369" mass="39476">MATMLAFSIEKPGDNYGKVITIPRPTLDGPGFALIRVLRAGVCNTDLEILQGYMGFTGVLGHEFVGIVEEVHDSKDADWIGKRVCGDINVGCAACGVCDKQYDHRCSQMSRNHCPNRSVLGILGRNGSMAEYLTLPVRNLHPVPDDMPDEVAVFSEPLAAACRIVEQGLVSYNDPPDKVAILGDGKLGLMIAEVLGREHTERVGNALDAPVLFGKHEHKLQLVSDAGVITKLIKECQDSSAFNGVSPAYAGKFDVVVDATGSPDALALSAALCRPMGTLVLKSTCASTPEKPFNSAPFVIDELKVVGSRCGPIDRALALLAIPDSDPNRRSLNVAKYITKSFPLSRADEAIRCAAAKSTMKVQIICNET</sequence>
<keyword evidence="9" id="KW-1185">Reference proteome</keyword>
<dbReference type="InterPro" id="IPR036291">
    <property type="entry name" value="NAD(P)-bd_dom_sf"/>
</dbReference>
<dbReference type="Gene3D" id="3.40.50.720">
    <property type="entry name" value="NAD(P)-binding Rossmann-like Domain"/>
    <property type="match status" value="1"/>
</dbReference>
<evidence type="ECO:0000259" key="6">
    <source>
        <dbReference type="Pfam" id="PF00107"/>
    </source>
</evidence>
<comment type="cofactor">
    <cofactor evidence="1">
        <name>Zn(2+)</name>
        <dbReference type="ChEBI" id="CHEBI:29105"/>
    </cofactor>
</comment>
<dbReference type="InterPro" id="IPR011032">
    <property type="entry name" value="GroES-like_sf"/>
</dbReference>
<dbReference type="GO" id="GO:0016491">
    <property type="term" value="F:oxidoreductase activity"/>
    <property type="evidence" value="ECO:0007669"/>
    <property type="project" value="UniProtKB-KW"/>
</dbReference>
<dbReference type="PANTHER" id="PTHR43350">
    <property type="entry name" value="NAD-DEPENDENT ALCOHOL DEHYDROGENASE"/>
    <property type="match status" value="1"/>
</dbReference>
<organism evidence="8 9">
    <name type="scientific">Fistulifera solaris</name>
    <name type="common">Oleaginous diatom</name>
    <dbReference type="NCBI Taxonomy" id="1519565"/>
    <lineage>
        <taxon>Eukaryota</taxon>
        <taxon>Sar</taxon>
        <taxon>Stramenopiles</taxon>
        <taxon>Ochrophyta</taxon>
        <taxon>Bacillariophyta</taxon>
        <taxon>Bacillariophyceae</taxon>
        <taxon>Bacillariophycidae</taxon>
        <taxon>Naviculales</taxon>
        <taxon>Naviculaceae</taxon>
        <taxon>Fistulifera</taxon>
    </lineage>
</organism>
<dbReference type="InParanoid" id="A0A1Z5KM79"/>
<keyword evidence="3" id="KW-0479">Metal-binding</keyword>
<dbReference type="Gene3D" id="3.90.180.10">
    <property type="entry name" value="Medium-chain alcohol dehydrogenases, catalytic domain"/>
    <property type="match status" value="1"/>
</dbReference>
<keyword evidence="5" id="KW-0560">Oxidoreductase</keyword>
<keyword evidence="4" id="KW-0862">Zinc</keyword>